<dbReference type="GeneID" id="85732731"/>
<protein>
    <recommendedName>
        <fullName evidence="5">PGF-pre-PGF domain-containing protein</fullName>
    </recommendedName>
</protein>
<evidence type="ECO:0000313" key="4">
    <source>
        <dbReference type="Proteomes" id="UP001305652"/>
    </source>
</evidence>
<dbReference type="Proteomes" id="UP001305652">
    <property type="component" value="Chromosome"/>
</dbReference>
<evidence type="ECO:0000256" key="1">
    <source>
        <dbReference type="SAM" id="MobiDB-lite"/>
    </source>
</evidence>
<organism evidence="3 4">
    <name type="scientific">Methanoculleus receptaculi</name>
    <dbReference type="NCBI Taxonomy" id="394967"/>
    <lineage>
        <taxon>Archaea</taxon>
        <taxon>Methanobacteriati</taxon>
        <taxon>Methanobacteriota</taxon>
        <taxon>Stenosarchaea group</taxon>
        <taxon>Methanomicrobia</taxon>
        <taxon>Methanomicrobiales</taxon>
        <taxon>Methanomicrobiaceae</taxon>
        <taxon>Methanoculleus</taxon>
    </lineage>
</organism>
<keyword evidence="2" id="KW-0472">Membrane</keyword>
<keyword evidence="2" id="KW-0812">Transmembrane</keyword>
<feature type="region of interest" description="Disordered" evidence="1">
    <location>
        <begin position="127"/>
        <end position="156"/>
    </location>
</feature>
<name>A0AAX4FT05_9EURY</name>
<accession>A0AAX4FT05</accession>
<feature type="transmembrane region" description="Helical" evidence="2">
    <location>
        <begin position="337"/>
        <end position="358"/>
    </location>
</feature>
<evidence type="ECO:0000313" key="3">
    <source>
        <dbReference type="EMBL" id="WOX56910.1"/>
    </source>
</evidence>
<keyword evidence="2" id="KW-1133">Transmembrane helix</keyword>
<evidence type="ECO:0008006" key="5">
    <source>
        <dbReference type="Google" id="ProtNLM"/>
    </source>
</evidence>
<keyword evidence="4" id="KW-1185">Reference proteome</keyword>
<dbReference type="KEGG" id="mrc:R6Y96_06200"/>
<dbReference type="RefSeq" id="WP_318620362.1">
    <property type="nucleotide sequence ID" value="NZ_CP137642.1"/>
</dbReference>
<feature type="compositionally biased region" description="Gly residues" evidence="1">
    <location>
        <begin position="135"/>
        <end position="150"/>
    </location>
</feature>
<proteinExistence type="predicted"/>
<sequence>MGLKQHGIVLLLLLGLVAGAAAATEGSPPVLPHEFYGKVMIGGSAAPAGTEITATIDGVECGSVVTVEAGRYGSPDPSLGNRLIVTAAADQEGASITFLVNGRVAAGTANFTSGAVTALDLNVAAEATPTTPPGGSTGGGGGGGGKGTSGSPGSEVVYEPGAPTAPVIFTKEATLTTSTAGVLLEPVVVRTEDEVAALTIPEATTALDAGGNPLTSVTCTKVDPAEVPPAPPGATLAIALSCGPDGATFDPPISLTYTLPEDEWARIDEGLKPTVMWYNPDSGEWQEIAATVDPATRTITAEVSHFSIFALAWRSPEATPSPETEATPVPEGEPAAFPVWVIGIVIVLVIAVAAYVLMRRR</sequence>
<evidence type="ECO:0000256" key="2">
    <source>
        <dbReference type="SAM" id="Phobius"/>
    </source>
</evidence>
<dbReference type="AlphaFoldDB" id="A0AAX4FT05"/>
<dbReference type="EMBL" id="CP137642">
    <property type="protein sequence ID" value="WOX56910.1"/>
    <property type="molecule type" value="Genomic_DNA"/>
</dbReference>
<gene>
    <name evidence="3" type="ORF">R6Y96_06200</name>
</gene>
<reference evidence="3 4" key="1">
    <citation type="submission" date="2023-10" db="EMBL/GenBank/DDBJ databases">
        <title>The complete genome sequence of Methanoculleus receptaculi DSM 18860.</title>
        <authorList>
            <person name="Lai S.-J."/>
            <person name="You Y.-T."/>
            <person name="Chen S.-C."/>
        </authorList>
    </citation>
    <scope>NUCLEOTIDE SEQUENCE [LARGE SCALE GENOMIC DNA]</scope>
    <source>
        <strain evidence="3 4">DSM 18860</strain>
    </source>
</reference>